<name>A0A7X3F6K0_9PSED</name>
<evidence type="ECO:0000256" key="4">
    <source>
        <dbReference type="SAM" id="Phobius"/>
    </source>
</evidence>
<keyword evidence="4" id="KW-1133">Transmembrane helix</keyword>
<accession>A0A7X3F6K0</accession>
<gene>
    <name evidence="6" type="ORF">F9Z43_24445</name>
</gene>
<protein>
    <submittedName>
        <fullName evidence="6">OmpA family protein</fullName>
    </submittedName>
</protein>
<evidence type="ECO:0000256" key="1">
    <source>
        <dbReference type="ARBA" id="ARBA00004370"/>
    </source>
</evidence>
<organism evidence="6 7">
    <name type="scientific">Pseudomonas monteilii</name>
    <dbReference type="NCBI Taxonomy" id="76759"/>
    <lineage>
        <taxon>Bacteria</taxon>
        <taxon>Pseudomonadati</taxon>
        <taxon>Pseudomonadota</taxon>
        <taxon>Gammaproteobacteria</taxon>
        <taxon>Pseudomonadales</taxon>
        <taxon>Pseudomonadaceae</taxon>
        <taxon>Pseudomonas</taxon>
    </lineage>
</organism>
<dbReference type="EMBL" id="WEIK01000030">
    <property type="protein sequence ID" value="MVF52392.1"/>
    <property type="molecule type" value="Genomic_DNA"/>
</dbReference>
<dbReference type="InterPro" id="IPR036737">
    <property type="entry name" value="OmpA-like_sf"/>
</dbReference>
<reference evidence="6 7" key="1">
    <citation type="submission" date="2019-10" db="EMBL/GenBank/DDBJ databases">
        <title>XDR Pseudomonas monteilii producing IMP-16 from LCR.</title>
        <authorList>
            <person name="Ballaben A."/>
            <person name="Doi Y."/>
        </authorList>
    </citation>
    <scope>NUCLEOTIDE SEQUENCE [LARGE SCALE GENOMIC DNA]</scope>
    <source>
        <strain evidence="6 7">597/14</strain>
    </source>
</reference>
<evidence type="ECO:0000313" key="6">
    <source>
        <dbReference type="EMBL" id="MVF52392.1"/>
    </source>
</evidence>
<dbReference type="Gene3D" id="3.30.1330.60">
    <property type="entry name" value="OmpA-like domain"/>
    <property type="match status" value="1"/>
</dbReference>
<evidence type="ECO:0000259" key="5">
    <source>
        <dbReference type="PROSITE" id="PS51123"/>
    </source>
</evidence>
<evidence type="ECO:0000256" key="2">
    <source>
        <dbReference type="ARBA" id="ARBA00023136"/>
    </source>
</evidence>
<sequence length="599" mass="62585">MAHRREHGVVFYLPPCQDACTQSRPAQRPRAGSIRFQPPAREFFDSTVTVLSMQGNCGRRCNSFSGNAGIRPGWAEERGRGMLSTKTMQRTALATAIAVGLSGCATIDKTLGERSGKFACGAGAVLGSLVVGGVVAAAGGNGNQIAAGAVAGGALGCAALYAYKQRVDRLKAVAAEQGLTAEVREVEMVDASGQKKSVGVEAQIEVAEMFSSGSATLTAEGYRKLSMMAQEFARDRAATRPGVPAKKLLVVGHTDSSGGAELNQRLSEKRAQTVADMMAAIGVPKQDIFFQGAGSARPVADNTTDAGRAKNRRVEIVEVDNEQVLAQRVRDERSSAKYLAHGTAVESKVKAKTVAAKPSTPSKPIQVATAAKQPVSTPAKLEAPVINKKAPVLPTTPAQDVVVQLGGKGGIDFGGVPVTTTTSMLSSRIQPKSSTFSMISSAYADAPVTSCVGDLPRVEGEVKNLATGKALKDYSTTDFLPGLNGGVWASKVNGHVAAVGPVAVLRDTGAAAGVPIMQFTSNVGTANRKDSAPFKSVANTYEGETQVLYRVFALDQKSTPVSCMDIVFDKRAGNAVAGEIYYPKQGDAYVAQFQPKKRG</sequence>
<dbReference type="InterPro" id="IPR006690">
    <property type="entry name" value="OMPA-like_CS"/>
</dbReference>
<comment type="caution">
    <text evidence="6">The sequence shown here is derived from an EMBL/GenBank/DDBJ whole genome shotgun (WGS) entry which is preliminary data.</text>
</comment>
<dbReference type="GO" id="GO:0009279">
    <property type="term" value="C:cell outer membrane"/>
    <property type="evidence" value="ECO:0007669"/>
    <property type="project" value="InterPro"/>
</dbReference>
<dbReference type="Proteomes" id="UP000440965">
    <property type="component" value="Unassembled WGS sequence"/>
</dbReference>
<dbReference type="PROSITE" id="PS01068">
    <property type="entry name" value="OMPA_1"/>
    <property type="match status" value="1"/>
</dbReference>
<dbReference type="PROSITE" id="PS51123">
    <property type="entry name" value="OMPA_2"/>
    <property type="match status" value="1"/>
</dbReference>
<keyword evidence="4" id="KW-0812">Transmembrane</keyword>
<feature type="transmembrane region" description="Helical" evidence="4">
    <location>
        <begin position="145"/>
        <end position="163"/>
    </location>
</feature>
<dbReference type="Pfam" id="PF00691">
    <property type="entry name" value="OmpA"/>
    <property type="match status" value="1"/>
</dbReference>
<evidence type="ECO:0000256" key="3">
    <source>
        <dbReference type="PROSITE-ProRule" id="PRU00473"/>
    </source>
</evidence>
<dbReference type="PANTHER" id="PTHR30329">
    <property type="entry name" value="STATOR ELEMENT OF FLAGELLAR MOTOR COMPLEX"/>
    <property type="match status" value="1"/>
</dbReference>
<proteinExistence type="predicted"/>
<dbReference type="AlphaFoldDB" id="A0A7X3F6K0"/>
<dbReference type="InterPro" id="IPR006665">
    <property type="entry name" value="OmpA-like"/>
</dbReference>
<keyword evidence="2 3" id="KW-0472">Membrane</keyword>
<dbReference type="SUPFAM" id="SSF103088">
    <property type="entry name" value="OmpA-like"/>
    <property type="match status" value="1"/>
</dbReference>
<evidence type="ECO:0000313" key="7">
    <source>
        <dbReference type="Proteomes" id="UP000440965"/>
    </source>
</evidence>
<dbReference type="InterPro" id="IPR050330">
    <property type="entry name" value="Bact_OuterMem_StrucFunc"/>
</dbReference>
<dbReference type="PANTHER" id="PTHR30329:SF21">
    <property type="entry name" value="LIPOPROTEIN YIAD-RELATED"/>
    <property type="match status" value="1"/>
</dbReference>
<feature type="domain" description="OmpA-like" evidence="5">
    <location>
        <begin position="198"/>
        <end position="322"/>
    </location>
</feature>
<comment type="subcellular location">
    <subcellularLocation>
        <location evidence="1">Membrane</location>
    </subcellularLocation>
</comment>
<feature type="transmembrane region" description="Helical" evidence="4">
    <location>
        <begin position="118"/>
        <end position="139"/>
    </location>
</feature>
<dbReference type="CDD" id="cd07185">
    <property type="entry name" value="OmpA_C-like"/>
    <property type="match status" value="1"/>
</dbReference>